<protein>
    <submittedName>
        <fullName evidence="1">Uncharacterized protein</fullName>
    </submittedName>
</protein>
<keyword evidence="2" id="KW-1185">Reference proteome</keyword>
<organism evidence="1 2">
    <name type="scientific">Vibrio aquimaris</name>
    <dbReference type="NCBI Taxonomy" id="2587862"/>
    <lineage>
        <taxon>Bacteria</taxon>
        <taxon>Pseudomonadati</taxon>
        <taxon>Pseudomonadota</taxon>
        <taxon>Gammaproteobacteria</taxon>
        <taxon>Vibrionales</taxon>
        <taxon>Vibrionaceae</taxon>
        <taxon>Vibrio</taxon>
    </lineage>
</organism>
<evidence type="ECO:0000313" key="1">
    <source>
        <dbReference type="EMBL" id="QFT27812.1"/>
    </source>
</evidence>
<dbReference type="AlphaFoldDB" id="A0A5P9CQ56"/>
<dbReference type="Proteomes" id="UP000326936">
    <property type="component" value="Plasmid pTHAF100_a"/>
</dbReference>
<name>A0A5P9CQ56_9VIBR</name>
<dbReference type="KEGG" id="vaq:FIV01_15595"/>
<geneLocation type="plasmid" evidence="2">
    <name>pthaf100_a</name>
</geneLocation>
<keyword evidence="1" id="KW-0614">Plasmid</keyword>
<accession>A0A5P9CQ56</accession>
<evidence type="ECO:0000313" key="2">
    <source>
        <dbReference type="Proteomes" id="UP000326936"/>
    </source>
</evidence>
<sequence>MTKEDWKKLGITIVGGVAAAYTIKFLKARKLL</sequence>
<proteinExistence type="predicted"/>
<dbReference type="EMBL" id="CP045351">
    <property type="protein sequence ID" value="QFT27812.1"/>
    <property type="molecule type" value="Genomic_DNA"/>
</dbReference>
<reference evidence="1 2" key="1">
    <citation type="submission" date="2019-10" db="EMBL/GenBank/DDBJ databases">
        <title>Complete genome sequence of Vibrio sp. strain THAF100, isolated from non-filtered water from the water column of tank 6 of a marine aquarium containing stony-coral fragments. Water maintained at 26 degree C.</title>
        <authorList>
            <person name="Ruckert C."/>
            <person name="Franco A."/>
            <person name="Kalinowski J."/>
            <person name="Glaeser S."/>
        </authorList>
    </citation>
    <scope>NUCLEOTIDE SEQUENCE [LARGE SCALE GENOMIC DNA]</scope>
    <source>
        <strain evidence="1 2">THAF100</strain>
        <plasmid evidence="2">pthaf100_a</plasmid>
    </source>
</reference>
<gene>
    <name evidence="1" type="ORF">FIV01_15595</name>
</gene>